<dbReference type="EMBL" id="CAJJDM010000071">
    <property type="protein sequence ID" value="CAD8082569.1"/>
    <property type="molecule type" value="Genomic_DNA"/>
</dbReference>
<dbReference type="GO" id="GO:0046872">
    <property type="term" value="F:metal ion binding"/>
    <property type="evidence" value="ECO:0007669"/>
    <property type="project" value="UniProtKB-KW"/>
</dbReference>
<comment type="caution">
    <text evidence="6">The sequence shown here is derived from an EMBL/GenBank/DDBJ whole genome shotgun (WGS) entry which is preliminary data.</text>
</comment>
<evidence type="ECO:0000256" key="2">
    <source>
        <dbReference type="ARBA" id="ARBA00022723"/>
    </source>
</evidence>
<keyword evidence="3" id="KW-0862">Zinc</keyword>
<dbReference type="Proteomes" id="UP000688137">
    <property type="component" value="Unassembled WGS sequence"/>
</dbReference>
<dbReference type="InterPro" id="IPR004910">
    <property type="entry name" value="Yippee/Mis18/Cereblon"/>
</dbReference>
<accession>A0A8S1MS89</accession>
<comment type="similarity">
    <text evidence="1 4">Belongs to the yippee family.</text>
</comment>
<dbReference type="InterPro" id="IPR039058">
    <property type="entry name" value="Yippee_fam"/>
</dbReference>
<sequence>MGKIIIEYLEGKKIYACKKCNVHLSNQDYLTSKQFTGKSGTAFLFEKGVNYLTGKPEEKKLRTGLHTTQDLMCIKCQTYLGWKYLHAYEQSEKYKEGKIILEKLFLTKIKWN</sequence>
<proteinExistence type="inferred from homology"/>
<protein>
    <recommendedName>
        <fullName evidence="4">Protein yippee-like</fullName>
    </recommendedName>
</protein>
<name>A0A8S1MS89_PARPR</name>
<keyword evidence="7" id="KW-1185">Reference proteome</keyword>
<evidence type="ECO:0000256" key="4">
    <source>
        <dbReference type="RuleBase" id="RU110713"/>
    </source>
</evidence>
<gene>
    <name evidence="6" type="ORF">PPRIM_AZ9-3.1.T0680021</name>
</gene>
<evidence type="ECO:0000256" key="3">
    <source>
        <dbReference type="ARBA" id="ARBA00022833"/>
    </source>
</evidence>
<dbReference type="OMA" id="SSRIYGC"/>
<dbReference type="PROSITE" id="PS51792">
    <property type="entry name" value="YIPPEE"/>
    <property type="match status" value="1"/>
</dbReference>
<evidence type="ECO:0000256" key="1">
    <source>
        <dbReference type="ARBA" id="ARBA00005613"/>
    </source>
</evidence>
<organism evidence="6 7">
    <name type="scientific">Paramecium primaurelia</name>
    <dbReference type="NCBI Taxonomy" id="5886"/>
    <lineage>
        <taxon>Eukaryota</taxon>
        <taxon>Sar</taxon>
        <taxon>Alveolata</taxon>
        <taxon>Ciliophora</taxon>
        <taxon>Intramacronucleata</taxon>
        <taxon>Oligohymenophorea</taxon>
        <taxon>Peniculida</taxon>
        <taxon>Parameciidae</taxon>
        <taxon>Paramecium</taxon>
    </lineage>
</organism>
<evidence type="ECO:0000313" key="7">
    <source>
        <dbReference type="Proteomes" id="UP000688137"/>
    </source>
</evidence>
<keyword evidence="2" id="KW-0479">Metal-binding</keyword>
<reference evidence="6" key="1">
    <citation type="submission" date="2021-01" db="EMBL/GenBank/DDBJ databases">
        <authorList>
            <consortium name="Genoscope - CEA"/>
            <person name="William W."/>
        </authorList>
    </citation>
    <scope>NUCLEOTIDE SEQUENCE</scope>
</reference>
<dbReference type="Pfam" id="PF03226">
    <property type="entry name" value="Yippee-Mis18"/>
    <property type="match status" value="1"/>
</dbReference>
<feature type="domain" description="Yippee" evidence="5">
    <location>
        <begin position="13"/>
        <end position="110"/>
    </location>
</feature>
<dbReference type="AlphaFoldDB" id="A0A8S1MS89"/>
<evidence type="ECO:0000259" key="5">
    <source>
        <dbReference type="PROSITE" id="PS51792"/>
    </source>
</evidence>
<evidence type="ECO:0000313" key="6">
    <source>
        <dbReference type="EMBL" id="CAD8082569.1"/>
    </source>
</evidence>
<dbReference type="PANTHER" id="PTHR13848">
    <property type="entry name" value="PROTEIN YIPPEE-LIKE CG15309-RELATED"/>
    <property type="match status" value="1"/>
</dbReference>
<dbReference type="InterPro" id="IPR034751">
    <property type="entry name" value="Yippee"/>
</dbReference>